<keyword evidence="4" id="KW-1185">Reference proteome</keyword>
<dbReference type="Proteomes" id="UP001596391">
    <property type="component" value="Unassembled WGS sequence"/>
</dbReference>
<protein>
    <submittedName>
        <fullName evidence="3">Type II secretion system protein</fullName>
    </submittedName>
</protein>
<dbReference type="RefSeq" id="WP_263371212.1">
    <property type="nucleotide sequence ID" value="NZ_JAGSYD010000002.1"/>
</dbReference>
<name>A0ABW1ZCH8_9BACT</name>
<comment type="caution">
    <text evidence="3">The sequence shown here is derived from an EMBL/GenBank/DDBJ whole genome shotgun (WGS) entry which is preliminary data.</text>
</comment>
<keyword evidence="2" id="KW-0812">Transmembrane</keyword>
<keyword evidence="2" id="KW-0472">Membrane</keyword>
<feature type="transmembrane region" description="Helical" evidence="2">
    <location>
        <begin position="20"/>
        <end position="44"/>
    </location>
</feature>
<evidence type="ECO:0000313" key="3">
    <source>
        <dbReference type="EMBL" id="MFC6646849.1"/>
    </source>
</evidence>
<feature type="region of interest" description="Disordered" evidence="1">
    <location>
        <begin position="250"/>
        <end position="303"/>
    </location>
</feature>
<dbReference type="SUPFAM" id="SSF54523">
    <property type="entry name" value="Pili subunits"/>
    <property type="match status" value="1"/>
</dbReference>
<evidence type="ECO:0000256" key="2">
    <source>
        <dbReference type="SAM" id="Phobius"/>
    </source>
</evidence>
<accession>A0ABW1ZCH8</accession>
<evidence type="ECO:0000313" key="4">
    <source>
        <dbReference type="Proteomes" id="UP001596391"/>
    </source>
</evidence>
<feature type="compositionally biased region" description="Low complexity" evidence="1">
    <location>
        <begin position="261"/>
        <end position="283"/>
    </location>
</feature>
<dbReference type="InterPro" id="IPR045584">
    <property type="entry name" value="Pilin-like"/>
</dbReference>
<reference evidence="4" key="1">
    <citation type="journal article" date="2019" name="Int. J. Syst. Evol. Microbiol.">
        <title>The Global Catalogue of Microorganisms (GCM) 10K type strain sequencing project: providing services to taxonomists for standard genome sequencing and annotation.</title>
        <authorList>
            <consortium name="The Broad Institute Genomics Platform"/>
            <consortium name="The Broad Institute Genome Sequencing Center for Infectious Disease"/>
            <person name="Wu L."/>
            <person name="Ma J."/>
        </authorList>
    </citation>
    <scope>NUCLEOTIDE SEQUENCE [LARGE SCALE GENOMIC DNA]</scope>
    <source>
        <strain evidence="4">CGMCC 1.16026</strain>
    </source>
</reference>
<sequence>MLTERQLAQRARPADAESGFLLLAVIVVAAIMLITLAVAAPIVAKDLRRDKEVESEHRAQQYVRAIQLYYRKNNGYPASIKALENNNNIRYLRQKYIDPLTGKADYRLIHQGEQKTTIKSFFGKDLSSIGGGGGGLGSAAGMTSGATSAGTSSSTISAGGLAGGFDQATIGGSSGSTGPSGASGSSGSGGGMFGDSTGGVIVGVGTSRSGSSILTPNAQETYETWEFWYDPRIELLKAKVSILGGGMSSQSATGFGGSSGSTGSTGSTGSAFGTSTFGTPSGSSFGGSSGSFGSGSSTGSTQQ</sequence>
<feature type="compositionally biased region" description="Gly residues" evidence="1">
    <location>
        <begin position="284"/>
        <end position="293"/>
    </location>
</feature>
<evidence type="ECO:0000256" key="1">
    <source>
        <dbReference type="SAM" id="MobiDB-lite"/>
    </source>
</evidence>
<dbReference type="EMBL" id="JBHSWI010000001">
    <property type="protein sequence ID" value="MFC6646849.1"/>
    <property type="molecule type" value="Genomic_DNA"/>
</dbReference>
<organism evidence="3 4">
    <name type="scientific">Granulicella cerasi</name>
    <dbReference type="NCBI Taxonomy" id="741063"/>
    <lineage>
        <taxon>Bacteria</taxon>
        <taxon>Pseudomonadati</taxon>
        <taxon>Acidobacteriota</taxon>
        <taxon>Terriglobia</taxon>
        <taxon>Terriglobales</taxon>
        <taxon>Acidobacteriaceae</taxon>
        <taxon>Granulicella</taxon>
    </lineage>
</organism>
<feature type="region of interest" description="Disordered" evidence="1">
    <location>
        <begin position="169"/>
        <end position="192"/>
    </location>
</feature>
<feature type="compositionally biased region" description="Low complexity" evidence="1">
    <location>
        <begin position="294"/>
        <end position="303"/>
    </location>
</feature>
<proteinExistence type="predicted"/>
<gene>
    <name evidence="3" type="ORF">ACFQBQ_14925</name>
</gene>
<keyword evidence="2" id="KW-1133">Transmembrane helix</keyword>